<dbReference type="InterPro" id="IPR045076">
    <property type="entry name" value="MutS"/>
</dbReference>
<evidence type="ECO:0000256" key="2">
    <source>
        <dbReference type="ARBA" id="ARBA00022741"/>
    </source>
</evidence>
<dbReference type="Gramene" id="ABO97861">
    <property type="protein sequence ID" value="ABO97861"/>
    <property type="gene ID" value="OSTLU_6754"/>
</dbReference>
<dbReference type="InterPro" id="IPR036187">
    <property type="entry name" value="DNA_mismatch_repair_MutS_sf"/>
</dbReference>
<dbReference type="SUPFAM" id="SSF48334">
    <property type="entry name" value="DNA repair protein MutS, domain III"/>
    <property type="match status" value="1"/>
</dbReference>
<dbReference type="SMART" id="SM00534">
    <property type="entry name" value="MUTSac"/>
    <property type="match status" value="1"/>
</dbReference>
<evidence type="ECO:0000259" key="5">
    <source>
        <dbReference type="SMART" id="SM00534"/>
    </source>
</evidence>
<dbReference type="GeneID" id="5003774"/>
<sequence length="209" mass="23151">LGDVLHSIVDLQESILRELREEILAHASLMRDISRCVSEIDVLLAFADIAVNYNMCRPTLRDDDAFEVAGARHPLYESFIEGEFIGNDVHMPTDRDRVIVLTGPNGSGKTVMMQTIGLITYLAHCGSFVPATRAVIGLTDRIYTAMTALREDAERKTRVPESGFTYALHQVARMINNATRRSLCLLDEFGIQTQSTDGAALLAAIVEHF</sequence>
<dbReference type="HOGENOM" id="CLU_002472_8_3_1"/>
<evidence type="ECO:0000256" key="1">
    <source>
        <dbReference type="ARBA" id="ARBA00006271"/>
    </source>
</evidence>
<dbReference type="InterPro" id="IPR027417">
    <property type="entry name" value="P-loop_NTPase"/>
</dbReference>
<dbReference type="GO" id="GO:0005524">
    <property type="term" value="F:ATP binding"/>
    <property type="evidence" value="ECO:0007669"/>
    <property type="project" value="UniProtKB-KW"/>
</dbReference>
<dbReference type="InterPro" id="IPR000432">
    <property type="entry name" value="DNA_mismatch_repair_MutS_C"/>
</dbReference>
<dbReference type="RefSeq" id="XP_001419568.1">
    <property type="nucleotide sequence ID" value="XM_001419531.1"/>
</dbReference>
<feature type="non-terminal residue" evidence="6">
    <location>
        <position position="209"/>
    </location>
</feature>
<keyword evidence="3" id="KW-0067">ATP-binding</keyword>
<gene>
    <name evidence="6" type="ORF">OSTLU_6754</name>
</gene>
<keyword evidence="2" id="KW-0547">Nucleotide-binding</keyword>
<feature type="non-terminal residue" evidence="6">
    <location>
        <position position="1"/>
    </location>
</feature>
<dbReference type="Pfam" id="PF00488">
    <property type="entry name" value="MutS_V"/>
    <property type="match status" value="1"/>
</dbReference>
<dbReference type="PANTHER" id="PTHR11361">
    <property type="entry name" value="DNA MISMATCH REPAIR PROTEIN MUTS FAMILY MEMBER"/>
    <property type="match status" value="1"/>
</dbReference>
<dbReference type="GO" id="GO:0051026">
    <property type="term" value="P:chiasma assembly"/>
    <property type="evidence" value="ECO:0007669"/>
    <property type="project" value="TreeGrafter"/>
</dbReference>
<keyword evidence="7" id="KW-1185">Reference proteome</keyword>
<dbReference type="KEGG" id="olu:OSTLU_6754"/>
<evidence type="ECO:0000313" key="7">
    <source>
        <dbReference type="Proteomes" id="UP000001568"/>
    </source>
</evidence>
<dbReference type="OrthoDB" id="547493at2759"/>
<dbReference type="GO" id="GO:0006298">
    <property type="term" value="P:mismatch repair"/>
    <property type="evidence" value="ECO:0007669"/>
    <property type="project" value="InterPro"/>
</dbReference>
<keyword evidence="4" id="KW-0238">DNA-binding</keyword>
<dbReference type="STRING" id="436017.A4S2P5"/>
<dbReference type="SUPFAM" id="SSF52540">
    <property type="entry name" value="P-loop containing nucleoside triphosphate hydrolases"/>
    <property type="match status" value="1"/>
</dbReference>
<reference evidence="6 7" key="1">
    <citation type="journal article" date="2007" name="Proc. Natl. Acad. Sci. U.S.A.">
        <title>The tiny eukaryote Ostreococcus provides genomic insights into the paradox of plankton speciation.</title>
        <authorList>
            <person name="Palenik B."/>
            <person name="Grimwood J."/>
            <person name="Aerts A."/>
            <person name="Rouze P."/>
            <person name="Salamov A."/>
            <person name="Putnam N."/>
            <person name="Dupont C."/>
            <person name="Jorgensen R."/>
            <person name="Derelle E."/>
            <person name="Rombauts S."/>
            <person name="Zhou K."/>
            <person name="Otillar R."/>
            <person name="Merchant S.S."/>
            <person name="Podell S."/>
            <person name="Gaasterland T."/>
            <person name="Napoli C."/>
            <person name="Gendler K."/>
            <person name="Manuell A."/>
            <person name="Tai V."/>
            <person name="Vallon O."/>
            <person name="Piganeau G."/>
            <person name="Jancek S."/>
            <person name="Heijde M."/>
            <person name="Jabbari K."/>
            <person name="Bowler C."/>
            <person name="Lohr M."/>
            <person name="Robbens S."/>
            <person name="Werner G."/>
            <person name="Dubchak I."/>
            <person name="Pazour G.J."/>
            <person name="Ren Q."/>
            <person name="Paulsen I."/>
            <person name="Delwiche C."/>
            <person name="Schmutz J."/>
            <person name="Rokhsar D."/>
            <person name="Van de Peer Y."/>
            <person name="Moreau H."/>
            <person name="Grigoriev I.V."/>
        </authorList>
    </citation>
    <scope>NUCLEOTIDE SEQUENCE [LARGE SCALE GENOMIC DNA]</scope>
    <source>
        <strain evidence="6 7">CCE9901</strain>
    </source>
</reference>
<comment type="similarity">
    <text evidence="1">Belongs to the DNA mismatch repair MutS family.</text>
</comment>
<dbReference type="eggNOG" id="KOG0221">
    <property type="taxonomic scope" value="Eukaryota"/>
</dbReference>
<dbReference type="PANTHER" id="PTHR11361:SF20">
    <property type="entry name" value="MUTS PROTEIN HOMOLOG 5"/>
    <property type="match status" value="1"/>
</dbReference>
<dbReference type="GO" id="GO:0140664">
    <property type="term" value="F:ATP-dependent DNA damage sensor activity"/>
    <property type="evidence" value="ECO:0007669"/>
    <property type="project" value="InterPro"/>
</dbReference>
<evidence type="ECO:0000313" key="6">
    <source>
        <dbReference type="EMBL" id="ABO97861.1"/>
    </source>
</evidence>
<dbReference type="Gene3D" id="3.40.50.300">
    <property type="entry name" value="P-loop containing nucleotide triphosphate hydrolases"/>
    <property type="match status" value="1"/>
</dbReference>
<dbReference type="EMBL" id="CP000589">
    <property type="protein sequence ID" value="ABO97861.1"/>
    <property type="molecule type" value="Genomic_DNA"/>
</dbReference>
<evidence type="ECO:0000256" key="4">
    <source>
        <dbReference type="ARBA" id="ARBA00023125"/>
    </source>
</evidence>
<proteinExistence type="inferred from homology"/>
<accession>A4S2P5</accession>
<dbReference type="Proteomes" id="UP000001568">
    <property type="component" value="Chromosome 9"/>
</dbReference>
<protein>
    <recommendedName>
        <fullName evidence="5">DNA mismatch repair proteins mutS family domain-containing protein</fullName>
    </recommendedName>
</protein>
<dbReference type="GO" id="GO:0030983">
    <property type="term" value="F:mismatched DNA binding"/>
    <property type="evidence" value="ECO:0007669"/>
    <property type="project" value="InterPro"/>
</dbReference>
<dbReference type="AlphaFoldDB" id="A4S2P5"/>
<dbReference type="GO" id="GO:0005634">
    <property type="term" value="C:nucleus"/>
    <property type="evidence" value="ECO:0007669"/>
    <property type="project" value="TreeGrafter"/>
</dbReference>
<evidence type="ECO:0000256" key="3">
    <source>
        <dbReference type="ARBA" id="ARBA00022840"/>
    </source>
</evidence>
<feature type="domain" description="DNA mismatch repair proteins mutS family" evidence="5">
    <location>
        <begin position="96"/>
        <end position="209"/>
    </location>
</feature>
<name>A4S2P5_OSTLU</name>
<organism evidence="6 7">
    <name type="scientific">Ostreococcus lucimarinus (strain CCE9901)</name>
    <dbReference type="NCBI Taxonomy" id="436017"/>
    <lineage>
        <taxon>Eukaryota</taxon>
        <taxon>Viridiplantae</taxon>
        <taxon>Chlorophyta</taxon>
        <taxon>Mamiellophyceae</taxon>
        <taxon>Mamiellales</taxon>
        <taxon>Bathycoccaceae</taxon>
        <taxon>Ostreococcus</taxon>
    </lineage>
</organism>